<name>A0A426XPR7_ENSVE</name>
<organism evidence="2 3">
    <name type="scientific">Ensete ventricosum</name>
    <name type="common">Abyssinian banana</name>
    <name type="synonym">Musa ensete</name>
    <dbReference type="NCBI Taxonomy" id="4639"/>
    <lineage>
        <taxon>Eukaryota</taxon>
        <taxon>Viridiplantae</taxon>
        <taxon>Streptophyta</taxon>
        <taxon>Embryophyta</taxon>
        <taxon>Tracheophyta</taxon>
        <taxon>Spermatophyta</taxon>
        <taxon>Magnoliopsida</taxon>
        <taxon>Liliopsida</taxon>
        <taxon>Zingiberales</taxon>
        <taxon>Musaceae</taxon>
        <taxon>Ensete</taxon>
    </lineage>
</organism>
<proteinExistence type="predicted"/>
<feature type="region of interest" description="Disordered" evidence="1">
    <location>
        <begin position="1"/>
        <end position="22"/>
    </location>
</feature>
<feature type="compositionally biased region" description="Basic and acidic residues" evidence="1">
    <location>
        <begin position="60"/>
        <end position="79"/>
    </location>
</feature>
<accession>A0A426XPR7</accession>
<evidence type="ECO:0000256" key="1">
    <source>
        <dbReference type="SAM" id="MobiDB-lite"/>
    </source>
</evidence>
<dbReference type="Proteomes" id="UP000287651">
    <property type="component" value="Unassembled WGS sequence"/>
</dbReference>
<dbReference type="AlphaFoldDB" id="A0A426XPR7"/>
<dbReference type="EMBL" id="AMZH03018591">
    <property type="protein sequence ID" value="RRT41425.1"/>
    <property type="molecule type" value="Genomic_DNA"/>
</dbReference>
<feature type="region of interest" description="Disordered" evidence="1">
    <location>
        <begin position="55"/>
        <end position="126"/>
    </location>
</feature>
<gene>
    <name evidence="2" type="ORF">B296_00032422</name>
</gene>
<reference evidence="2 3" key="1">
    <citation type="journal article" date="2014" name="Agronomy (Basel)">
        <title>A Draft Genome Sequence for Ensete ventricosum, the Drought-Tolerant Tree Against Hunger.</title>
        <authorList>
            <person name="Harrison J."/>
            <person name="Moore K.A."/>
            <person name="Paszkiewicz K."/>
            <person name="Jones T."/>
            <person name="Grant M."/>
            <person name="Ambacheew D."/>
            <person name="Muzemil S."/>
            <person name="Studholme D.J."/>
        </authorList>
    </citation>
    <scope>NUCLEOTIDE SEQUENCE [LARGE SCALE GENOMIC DNA]</scope>
</reference>
<evidence type="ECO:0000313" key="2">
    <source>
        <dbReference type="EMBL" id="RRT41425.1"/>
    </source>
</evidence>
<evidence type="ECO:0000313" key="3">
    <source>
        <dbReference type="Proteomes" id="UP000287651"/>
    </source>
</evidence>
<protein>
    <submittedName>
        <fullName evidence="2">Uncharacterized protein</fullName>
    </submittedName>
</protein>
<comment type="caution">
    <text evidence="2">The sequence shown here is derived from an EMBL/GenBank/DDBJ whole genome shotgun (WGS) entry which is preliminary data.</text>
</comment>
<sequence length="126" mass="14304">MKPPHTYGNPTPSHEVYKPTPMNNITVRDAETIFTTLIKELRLMTNLTIGSTEPRAQAHFLRDTNAKEEEEKPKSDPKKMTQIFGSRAISPLRSLPGMSELRRRPWASGSDLTKPTPRASHKEPRQ</sequence>